<dbReference type="Proteomes" id="UP001501126">
    <property type="component" value="Unassembled WGS sequence"/>
</dbReference>
<keyword evidence="3" id="KW-1185">Reference proteome</keyword>
<protein>
    <submittedName>
        <fullName evidence="2">GPW/gp25 family protein</fullName>
    </submittedName>
</protein>
<dbReference type="SUPFAM" id="SSF160719">
    <property type="entry name" value="gpW/gp25-like"/>
    <property type="match status" value="1"/>
</dbReference>
<comment type="caution">
    <text evidence="2">The sequence shown here is derived from an EMBL/GenBank/DDBJ whole genome shotgun (WGS) entry which is preliminary data.</text>
</comment>
<reference evidence="2 3" key="1">
    <citation type="journal article" date="2019" name="Int. J. Syst. Evol. Microbiol.">
        <title>The Global Catalogue of Microorganisms (GCM) 10K type strain sequencing project: providing services to taxonomists for standard genome sequencing and annotation.</title>
        <authorList>
            <consortium name="The Broad Institute Genomics Platform"/>
            <consortium name="The Broad Institute Genome Sequencing Center for Infectious Disease"/>
            <person name="Wu L."/>
            <person name="Ma J."/>
        </authorList>
    </citation>
    <scope>NUCLEOTIDE SEQUENCE [LARGE SCALE GENOMIC DNA]</scope>
    <source>
        <strain evidence="2 3">JCM 16083</strain>
    </source>
</reference>
<gene>
    <name evidence="2" type="ORF">GCM10009118_02770</name>
</gene>
<dbReference type="InterPro" id="IPR007048">
    <property type="entry name" value="IraD/Gp25-like"/>
</dbReference>
<evidence type="ECO:0000313" key="2">
    <source>
        <dbReference type="EMBL" id="GAA0873869.1"/>
    </source>
</evidence>
<sequence>MKDKEFLGIGWEFPPSFDNLGIQLSEREEDIKESLRILLTTTKGERVFRPEYGCNIRRWVFSKMNRSEKTLIIDTIKQAITKGEPRVTVTNIDIEIREEQDGILWIQIEYLINATNSPDNMVFPFYFREGEG</sequence>
<evidence type="ECO:0000313" key="3">
    <source>
        <dbReference type="Proteomes" id="UP001501126"/>
    </source>
</evidence>
<dbReference type="Pfam" id="PF04965">
    <property type="entry name" value="GPW_gp25"/>
    <property type="match status" value="1"/>
</dbReference>
<dbReference type="EMBL" id="BAAAFH010000003">
    <property type="protein sequence ID" value="GAA0873869.1"/>
    <property type="molecule type" value="Genomic_DNA"/>
</dbReference>
<feature type="domain" description="IraD/Gp25-like" evidence="1">
    <location>
        <begin position="26"/>
        <end position="116"/>
    </location>
</feature>
<dbReference type="Gene3D" id="3.10.450.40">
    <property type="match status" value="1"/>
</dbReference>
<organism evidence="2 3">
    <name type="scientific">Wandonia haliotis</name>
    <dbReference type="NCBI Taxonomy" id="574963"/>
    <lineage>
        <taxon>Bacteria</taxon>
        <taxon>Pseudomonadati</taxon>
        <taxon>Bacteroidota</taxon>
        <taxon>Flavobacteriia</taxon>
        <taxon>Flavobacteriales</taxon>
        <taxon>Crocinitomicaceae</taxon>
        <taxon>Wandonia</taxon>
    </lineage>
</organism>
<accession>A0ABN1MKV7</accession>
<proteinExistence type="predicted"/>
<dbReference type="RefSeq" id="WP_343784337.1">
    <property type="nucleotide sequence ID" value="NZ_BAAAFH010000003.1"/>
</dbReference>
<name>A0ABN1MKV7_9FLAO</name>
<evidence type="ECO:0000259" key="1">
    <source>
        <dbReference type="Pfam" id="PF04965"/>
    </source>
</evidence>